<organism evidence="1 2">
    <name type="scientific">Streptomyces leeuwenhoekii</name>
    <dbReference type="NCBI Taxonomy" id="1437453"/>
    <lineage>
        <taxon>Bacteria</taxon>
        <taxon>Bacillati</taxon>
        <taxon>Actinomycetota</taxon>
        <taxon>Actinomycetes</taxon>
        <taxon>Kitasatosporales</taxon>
        <taxon>Streptomycetaceae</taxon>
        <taxon>Streptomyces</taxon>
    </lineage>
</organism>
<dbReference type="RefSeq" id="WP_157840621.1">
    <property type="nucleotide sequence ID" value="NZ_AZSD01000028.1"/>
</dbReference>
<gene>
    <name evidence="1" type="primary">sle_28400</name>
</gene>
<protein>
    <submittedName>
        <fullName evidence="1">Uncharacterized protein</fullName>
    </submittedName>
</protein>
<dbReference type="KEGG" id="sle:sle_28400"/>
<evidence type="ECO:0000313" key="2">
    <source>
        <dbReference type="Proteomes" id="UP000035016"/>
    </source>
</evidence>
<dbReference type="AlphaFoldDB" id="A0A0F7W059"/>
<dbReference type="EMBL" id="LN831790">
    <property type="protein sequence ID" value="CQR62301.1"/>
    <property type="molecule type" value="Genomic_DNA"/>
</dbReference>
<accession>A0A0F7W059</accession>
<sequence length="101" mass="11014">MTASLTCRKTLSLDAGSVYAWETAEGVTGNILIDPEGSVARPCTPEGKALGDMFLDKKVGNVENADPDPKLRRAFLIVASAVFQEGERQGRLPDEITRTYW</sequence>
<evidence type="ECO:0000313" key="1">
    <source>
        <dbReference type="EMBL" id="CQR62301.1"/>
    </source>
</evidence>
<reference evidence="1 2" key="1">
    <citation type="submission" date="2015-02" db="EMBL/GenBank/DDBJ databases">
        <authorList>
            <person name="Gomez-Escribano P.J."/>
        </authorList>
    </citation>
    <scope>NUCLEOTIDE SEQUENCE [LARGE SCALE GENOMIC DNA]</scope>
    <source>
        <strain evidence="2">C34 (DSM 42122 / NRRL B-24963)</strain>
    </source>
</reference>
<name>A0A0F7W059_STRLW</name>
<proteinExistence type="predicted"/>
<dbReference type="Proteomes" id="UP000035016">
    <property type="component" value="Chromosome Chromosome"/>
</dbReference>